<comment type="caution">
    <text evidence="2">The sequence shown here is derived from an EMBL/GenBank/DDBJ whole genome shotgun (WGS) entry which is preliminary data.</text>
</comment>
<feature type="region of interest" description="Disordered" evidence="1">
    <location>
        <begin position="298"/>
        <end position="318"/>
    </location>
</feature>
<dbReference type="VEuPathDB" id="FungiDB:PSHT_01307"/>
<sequence length="318" mass="35580">MPLKQKAIAQKSTLSKEKGPSTTPKKTKSKKEAETVEEVLITQSHLKREDYQIIINWLWHKNSKIVLNAWKMKECFKTYKGKFKKAHTKLLSTGFGLMAADKKKGIKIIEAKLDYVCPLYAEMYDLVNQKPDVNPLCRVDAQDSEDISDSNNNDSSSSSKESGDNSDSVVIKPSLREPKKIKQTQTGADLDGVILPGQSGLSEETRAFDREEQQSDHLPSGDEILNPKSKLVPKGNVVQAGPNSVTGPFLAFQEYTKKKKGGKSQQAGDVLGFEKMYDCLIAKGSKSIDLGDENFDHTKQMEDKKWDHSIQLEGKKWD</sequence>
<proteinExistence type="predicted"/>
<feature type="compositionally biased region" description="Low complexity" evidence="1">
    <location>
        <begin position="149"/>
        <end position="168"/>
    </location>
</feature>
<organism evidence="2 3">
    <name type="scientific">Puccinia striiformis</name>
    <dbReference type="NCBI Taxonomy" id="27350"/>
    <lineage>
        <taxon>Eukaryota</taxon>
        <taxon>Fungi</taxon>
        <taxon>Dikarya</taxon>
        <taxon>Basidiomycota</taxon>
        <taxon>Pucciniomycotina</taxon>
        <taxon>Pucciniomycetes</taxon>
        <taxon>Pucciniales</taxon>
        <taxon>Pucciniaceae</taxon>
        <taxon>Puccinia</taxon>
    </lineage>
</organism>
<dbReference type="VEuPathDB" id="FungiDB:PSTT_01356"/>
<evidence type="ECO:0000313" key="2">
    <source>
        <dbReference type="EMBL" id="POW16523.1"/>
    </source>
</evidence>
<feature type="compositionally biased region" description="Basic and acidic residues" evidence="1">
    <location>
        <begin position="203"/>
        <end position="215"/>
    </location>
</feature>
<evidence type="ECO:0008006" key="4">
    <source>
        <dbReference type="Google" id="ProtNLM"/>
    </source>
</evidence>
<feature type="region of interest" description="Disordered" evidence="1">
    <location>
        <begin position="143"/>
        <end position="228"/>
    </location>
</feature>
<accession>A0A2S4W436</accession>
<feature type="region of interest" description="Disordered" evidence="1">
    <location>
        <begin position="1"/>
        <end position="32"/>
    </location>
</feature>
<keyword evidence="3" id="KW-1185">Reference proteome</keyword>
<dbReference type="AlphaFoldDB" id="A0A2S4W436"/>
<gene>
    <name evidence="2" type="ORF">PSTT_01356</name>
</gene>
<protein>
    <recommendedName>
        <fullName evidence="4">No apical meristem-associated C-terminal domain-containing protein</fullName>
    </recommendedName>
</protein>
<evidence type="ECO:0000313" key="3">
    <source>
        <dbReference type="Proteomes" id="UP000239156"/>
    </source>
</evidence>
<dbReference type="Proteomes" id="UP000239156">
    <property type="component" value="Unassembled WGS sequence"/>
</dbReference>
<evidence type="ECO:0000256" key="1">
    <source>
        <dbReference type="SAM" id="MobiDB-lite"/>
    </source>
</evidence>
<reference evidence="2" key="1">
    <citation type="submission" date="2017-12" db="EMBL/GenBank/DDBJ databases">
        <title>Gene loss provides genomic basis for host adaptation in cereal stripe rust fungi.</title>
        <authorList>
            <person name="Xia C."/>
        </authorList>
    </citation>
    <scope>NUCLEOTIDE SEQUENCE [LARGE SCALE GENOMIC DNA]</scope>
    <source>
        <strain evidence="2">93-210</strain>
    </source>
</reference>
<name>A0A2S4W436_9BASI</name>
<dbReference type="EMBL" id="PKSL01000007">
    <property type="protein sequence ID" value="POW16523.1"/>
    <property type="molecule type" value="Genomic_DNA"/>
</dbReference>